<gene>
    <name evidence="2" type="ORF">BSQ44_14660</name>
</gene>
<evidence type="ECO:0000259" key="1">
    <source>
        <dbReference type="Pfam" id="PF02538"/>
    </source>
</evidence>
<dbReference type="OrthoDB" id="9761586at2"/>
<dbReference type="GO" id="GO:0005829">
    <property type="term" value="C:cytosol"/>
    <property type="evidence" value="ECO:0007669"/>
    <property type="project" value="TreeGrafter"/>
</dbReference>
<protein>
    <recommendedName>
        <fullName evidence="1">Hydantoinase B/oxoprolinase domain-containing protein</fullName>
    </recommendedName>
</protein>
<dbReference type="STRING" id="1670800.BSQ44_14660"/>
<dbReference type="GO" id="GO:0017168">
    <property type="term" value="F:5-oxoprolinase (ATP-hydrolyzing) activity"/>
    <property type="evidence" value="ECO:0007669"/>
    <property type="project" value="TreeGrafter"/>
</dbReference>
<dbReference type="RefSeq" id="WP_072605447.1">
    <property type="nucleotide sequence ID" value="NZ_CP018171.1"/>
</dbReference>
<dbReference type="PANTHER" id="PTHR11365">
    <property type="entry name" value="5-OXOPROLINASE RELATED"/>
    <property type="match status" value="1"/>
</dbReference>
<dbReference type="EMBL" id="CP018171">
    <property type="protein sequence ID" value="APH72461.1"/>
    <property type="molecule type" value="Genomic_DNA"/>
</dbReference>
<dbReference type="KEGG" id="meso:BSQ44_14660"/>
<dbReference type="InterPro" id="IPR045079">
    <property type="entry name" value="Oxoprolinase-like"/>
</dbReference>
<accession>A0A1L3SSX9</accession>
<dbReference type="Pfam" id="PF02538">
    <property type="entry name" value="Hydantoinase_B"/>
    <property type="match status" value="1"/>
</dbReference>
<evidence type="ECO:0000313" key="2">
    <source>
        <dbReference type="EMBL" id="APH72461.1"/>
    </source>
</evidence>
<dbReference type="InterPro" id="IPR003692">
    <property type="entry name" value="Hydantoinase_B"/>
</dbReference>
<dbReference type="GO" id="GO:0006749">
    <property type="term" value="P:glutathione metabolic process"/>
    <property type="evidence" value="ECO:0007669"/>
    <property type="project" value="TreeGrafter"/>
</dbReference>
<sequence>MTAIDPVRLALVQNRLDHICKQMGWVMSQTALSPIFSQAHDFTCYITDANGFIISQADGLPAHAAGGGFAARALIESFDDIAEDDVFLMNDPYVAGGNHLPDWVVATPVFVDGRMVAIACDRAHQSDIGGGAPGTYNGDATEIFHEGLRLPPVRLIERGEVRRDLWRLLLLNSRTPELLDGDLQAMIGATRIGCERIQAIAAELGSDGLIDCFAAVLDHADASFRNVVAALPDGTYEGEEYTDNDCFTDGHHAIRIKLTIEGDNLLIDFTGTDPQMIGFKNSPIANSHSLTYVGLASFLCDDVPINEGTFRCARLILPEGTLVNPRAPAAQTMSTMYMGHEIVHAVWQALAKAAPEKACAGWSKTIHGISTGLNRQAEPYVMYHWNALSGAGAVRERDGFDQIGLLGSLGGLTIPNIEAYERLYPIRVHRCEIRCDSGGPGLKRGGAGVAYEAEVIGQVIHTFRSEGLGHSAGFGVNGGGDGDNCRIAVVQPDGTRPQLPRYGKLTLDNPRFEILSGGGGGFGDPFQRPLAAVMTDVMGGIVSREAAEQLYGVVVRPDGALDEALTLARRAKRREFQDSQEA</sequence>
<name>A0A1L3SSX9_9HYPH</name>
<dbReference type="PANTHER" id="PTHR11365:SF23">
    <property type="entry name" value="HYPOTHETICAL 5-OXOPROLINASE (EUROFUNG)-RELATED"/>
    <property type="match status" value="1"/>
</dbReference>
<dbReference type="AlphaFoldDB" id="A0A1L3SSX9"/>
<reference evidence="3" key="1">
    <citation type="submission" date="2016-11" db="EMBL/GenBank/DDBJ databases">
        <title>Mesorhizobium oceanicum sp. nov., isolated from deep seawater in South China Sea.</title>
        <authorList>
            <person name="Fu G.-Y."/>
        </authorList>
    </citation>
    <scope>NUCLEOTIDE SEQUENCE [LARGE SCALE GENOMIC DNA]</scope>
    <source>
        <strain evidence="3">B7</strain>
    </source>
</reference>
<keyword evidence="3" id="KW-1185">Reference proteome</keyword>
<feature type="domain" description="Hydantoinase B/oxoprolinase" evidence="1">
    <location>
        <begin position="5"/>
        <end position="525"/>
    </location>
</feature>
<evidence type="ECO:0000313" key="3">
    <source>
        <dbReference type="Proteomes" id="UP000182840"/>
    </source>
</evidence>
<organism evidence="2 3">
    <name type="scientific">Aquibium oceanicum</name>
    <dbReference type="NCBI Taxonomy" id="1670800"/>
    <lineage>
        <taxon>Bacteria</taxon>
        <taxon>Pseudomonadati</taxon>
        <taxon>Pseudomonadota</taxon>
        <taxon>Alphaproteobacteria</taxon>
        <taxon>Hyphomicrobiales</taxon>
        <taxon>Phyllobacteriaceae</taxon>
        <taxon>Aquibium</taxon>
    </lineage>
</organism>
<dbReference type="Proteomes" id="UP000182840">
    <property type="component" value="Chromosome"/>
</dbReference>
<proteinExistence type="predicted"/>